<dbReference type="STRING" id="50429.A0A2B4S0U5"/>
<organism evidence="1 2">
    <name type="scientific">Stylophora pistillata</name>
    <name type="common">Smooth cauliflower coral</name>
    <dbReference type="NCBI Taxonomy" id="50429"/>
    <lineage>
        <taxon>Eukaryota</taxon>
        <taxon>Metazoa</taxon>
        <taxon>Cnidaria</taxon>
        <taxon>Anthozoa</taxon>
        <taxon>Hexacorallia</taxon>
        <taxon>Scleractinia</taxon>
        <taxon>Astrocoeniina</taxon>
        <taxon>Pocilloporidae</taxon>
        <taxon>Stylophora</taxon>
    </lineage>
</organism>
<accession>A0A2B4S0U5</accession>
<keyword evidence="2" id="KW-1185">Reference proteome</keyword>
<comment type="caution">
    <text evidence="1">The sequence shown here is derived from an EMBL/GenBank/DDBJ whole genome shotgun (WGS) entry which is preliminary data.</text>
</comment>
<sequence>MISLPPKVDGISHAQHFRAKFDRHVKFMMDQKERDPQANHLPATFIWYGTVCKKAASTTTESEDELHSRPQMNILCLYVRCDDSHTTVIVKFSQPIQNEFLYFNSPSNYFQNFCFRDSSHLNFCELILDSIQIYSCTDSQLNFPNETTVEVVTSLKSGDNFPQRLGPKWQREWLPYVTVLYLAAEKSDCLRSELTAVHSSVLQQELESCRLLLEEEQDNKCKYSIRLRDDANNGFVGACIESAFTRKGNGGLFGKTYPGGLLQAGVLQRPQDDANNGFVDACIESAFARKGNGGLFGKTYPGGLLQEGEDTKRAIDLSNMDLTSLSHMDQLVLMKDINLCDNKLTSLDECNMLQCVRTVDASNNNLQFITRRHAFKLSLLEELSLSNNSILFLFENVPSSVMKFAHGSLLLKPCLLYIDAIQKVWVQSGL</sequence>
<dbReference type="GO" id="GO:0016740">
    <property type="term" value="F:transferase activity"/>
    <property type="evidence" value="ECO:0007669"/>
    <property type="project" value="UniProtKB-KW"/>
</dbReference>
<reference evidence="2" key="1">
    <citation type="journal article" date="2017" name="bioRxiv">
        <title>Comparative analysis of the genomes of Stylophora pistillata and Acropora digitifera provides evidence for extensive differences between species of corals.</title>
        <authorList>
            <person name="Voolstra C.R."/>
            <person name="Li Y."/>
            <person name="Liew Y.J."/>
            <person name="Baumgarten S."/>
            <person name="Zoccola D."/>
            <person name="Flot J.-F."/>
            <person name="Tambutte S."/>
            <person name="Allemand D."/>
            <person name="Aranda M."/>
        </authorList>
    </citation>
    <scope>NUCLEOTIDE SEQUENCE [LARGE SCALE GENOMIC DNA]</scope>
</reference>
<gene>
    <name evidence="1" type="primary">Rabggta</name>
    <name evidence="1" type="ORF">AWC38_SpisGene11928</name>
</gene>
<evidence type="ECO:0000313" key="2">
    <source>
        <dbReference type="Proteomes" id="UP000225706"/>
    </source>
</evidence>
<protein>
    <submittedName>
        <fullName evidence="1">Geranylgeranyl transferase type-2 subunit alpha</fullName>
    </submittedName>
</protein>
<dbReference type="EMBL" id="LSMT01000205">
    <property type="protein sequence ID" value="PFX23521.1"/>
    <property type="molecule type" value="Genomic_DNA"/>
</dbReference>
<dbReference type="OrthoDB" id="1658at2759"/>
<dbReference type="InterPro" id="IPR032675">
    <property type="entry name" value="LRR_dom_sf"/>
</dbReference>
<dbReference type="SUPFAM" id="SSF52058">
    <property type="entry name" value="L domain-like"/>
    <property type="match status" value="1"/>
</dbReference>
<keyword evidence="1" id="KW-0808">Transferase</keyword>
<proteinExistence type="predicted"/>
<evidence type="ECO:0000313" key="1">
    <source>
        <dbReference type="EMBL" id="PFX23521.1"/>
    </source>
</evidence>
<name>A0A2B4S0U5_STYPI</name>
<dbReference type="Proteomes" id="UP000225706">
    <property type="component" value="Unassembled WGS sequence"/>
</dbReference>
<dbReference type="Gene3D" id="3.80.10.10">
    <property type="entry name" value="Ribonuclease Inhibitor"/>
    <property type="match status" value="1"/>
</dbReference>
<dbReference type="AlphaFoldDB" id="A0A2B4S0U5"/>